<dbReference type="EMBL" id="UINC01181237">
    <property type="protein sequence ID" value="SVD90828.1"/>
    <property type="molecule type" value="Genomic_DNA"/>
</dbReference>
<sequence>MLRYENIEYLNLLYGLIPIILLMVYFRNWKSKALENFGKELSKHGLISTFSKGRENIKFALLIFCISSLIIGISNPQIGTKMEEVKREGVDLMIALDLSNSMLAEDIKPNRLERAQQAISRLIDKLEGDRIGLIVF</sequence>
<keyword evidence="3 5" id="KW-1133">Transmembrane helix</keyword>
<dbReference type="AlphaFoldDB" id="A0A382Z7Y7"/>
<protein>
    <recommendedName>
        <fullName evidence="6">VWFA domain-containing protein</fullName>
    </recommendedName>
</protein>
<evidence type="ECO:0000256" key="4">
    <source>
        <dbReference type="ARBA" id="ARBA00023136"/>
    </source>
</evidence>
<evidence type="ECO:0000256" key="3">
    <source>
        <dbReference type="ARBA" id="ARBA00022989"/>
    </source>
</evidence>
<keyword evidence="4 5" id="KW-0472">Membrane</keyword>
<dbReference type="InterPro" id="IPR036465">
    <property type="entry name" value="vWFA_dom_sf"/>
</dbReference>
<dbReference type="Pfam" id="PF13519">
    <property type="entry name" value="VWA_2"/>
    <property type="match status" value="1"/>
</dbReference>
<gene>
    <name evidence="7" type="ORF">METZ01_LOCUS443682</name>
</gene>
<dbReference type="PANTHER" id="PTHR22550:SF5">
    <property type="entry name" value="LEUCINE ZIPPER PROTEIN 4"/>
    <property type="match status" value="1"/>
</dbReference>
<evidence type="ECO:0000256" key="2">
    <source>
        <dbReference type="ARBA" id="ARBA00022692"/>
    </source>
</evidence>
<dbReference type="InterPro" id="IPR050768">
    <property type="entry name" value="UPF0353/GerABKA_families"/>
</dbReference>
<feature type="transmembrane region" description="Helical" evidence="5">
    <location>
        <begin position="7"/>
        <end position="26"/>
    </location>
</feature>
<evidence type="ECO:0000256" key="1">
    <source>
        <dbReference type="ARBA" id="ARBA00022475"/>
    </source>
</evidence>
<dbReference type="PROSITE" id="PS50234">
    <property type="entry name" value="VWFA"/>
    <property type="match status" value="1"/>
</dbReference>
<reference evidence="7" key="1">
    <citation type="submission" date="2018-05" db="EMBL/GenBank/DDBJ databases">
        <authorList>
            <person name="Lanie J.A."/>
            <person name="Ng W.-L."/>
            <person name="Kazmierczak K.M."/>
            <person name="Andrzejewski T.M."/>
            <person name="Davidsen T.M."/>
            <person name="Wayne K.J."/>
            <person name="Tettelin H."/>
            <person name="Glass J.I."/>
            <person name="Rusch D."/>
            <person name="Podicherti R."/>
            <person name="Tsui H.-C.T."/>
            <person name="Winkler M.E."/>
        </authorList>
    </citation>
    <scope>NUCLEOTIDE SEQUENCE</scope>
</reference>
<feature type="domain" description="VWFA" evidence="6">
    <location>
        <begin position="91"/>
        <end position="136"/>
    </location>
</feature>
<keyword evidence="2 5" id="KW-0812">Transmembrane</keyword>
<dbReference type="PANTHER" id="PTHR22550">
    <property type="entry name" value="SPORE GERMINATION PROTEIN"/>
    <property type="match status" value="1"/>
</dbReference>
<keyword evidence="1" id="KW-1003">Cell membrane</keyword>
<feature type="transmembrane region" description="Helical" evidence="5">
    <location>
        <begin position="59"/>
        <end position="78"/>
    </location>
</feature>
<accession>A0A382Z7Y7</accession>
<name>A0A382Z7Y7_9ZZZZ</name>
<dbReference type="InterPro" id="IPR002035">
    <property type="entry name" value="VWF_A"/>
</dbReference>
<dbReference type="Gene3D" id="3.40.50.410">
    <property type="entry name" value="von Willebrand factor, type A domain"/>
    <property type="match status" value="1"/>
</dbReference>
<feature type="non-terminal residue" evidence="7">
    <location>
        <position position="136"/>
    </location>
</feature>
<evidence type="ECO:0000313" key="7">
    <source>
        <dbReference type="EMBL" id="SVD90828.1"/>
    </source>
</evidence>
<evidence type="ECO:0000259" key="6">
    <source>
        <dbReference type="PROSITE" id="PS50234"/>
    </source>
</evidence>
<dbReference type="SUPFAM" id="SSF53300">
    <property type="entry name" value="vWA-like"/>
    <property type="match status" value="1"/>
</dbReference>
<proteinExistence type="predicted"/>
<organism evidence="7">
    <name type="scientific">marine metagenome</name>
    <dbReference type="NCBI Taxonomy" id="408172"/>
    <lineage>
        <taxon>unclassified sequences</taxon>
        <taxon>metagenomes</taxon>
        <taxon>ecological metagenomes</taxon>
    </lineage>
</organism>
<evidence type="ECO:0000256" key="5">
    <source>
        <dbReference type="SAM" id="Phobius"/>
    </source>
</evidence>